<dbReference type="Pfam" id="PF04002">
    <property type="entry name" value="RadC"/>
    <property type="match status" value="1"/>
</dbReference>
<dbReference type="GO" id="GO:0046872">
    <property type="term" value="F:metal ion binding"/>
    <property type="evidence" value="ECO:0007669"/>
    <property type="project" value="UniProtKB-KW"/>
</dbReference>
<dbReference type="PANTHER" id="PTHR30471:SF3">
    <property type="entry name" value="UPF0758 PROTEIN YEES-RELATED"/>
    <property type="match status" value="1"/>
</dbReference>
<dbReference type="CDD" id="cd08071">
    <property type="entry name" value="MPN_DUF2466"/>
    <property type="match status" value="1"/>
</dbReference>
<sequence length="228" mass="25732">MGKIQEIPASERPQEKLEKYGAARLRDEELMAIILRSGVQGKNAVALSREVLNIIDNHLNHGINDLKDFPNHRLEGIKGMGKVKQAQINAMIELTYRFGRKEYKDVVLASAEDVAKACVDFRDSRKEHMAVFYLTTRLQVIKREIISIGIVDATIVHPREVFEHAIRVSAHSIIITHNHPSGNADPSQADIQLTRRLKEAGRVVGIEVQDHIIITKTEYKSMKDEGLL</sequence>
<dbReference type="InterPro" id="IPR037518">
    <property type="entry name" value="MPN"/>
</dbReference>
<dbReference type="GO" id="GO:0008237">
    <property type="term" value="F:metallopeptidase activity"/>
    <property type="evidence" value="ECO:0007669"/>
    <property type="project" value="UniProtKB-KW"/>
</dbReference>
<evidence type="ECO:0000256" key="2">
    <source>
        <dbReference type="ARBA" id="ARBA00022723"/>
    </source>
</evidence>
<evidence type="ECO:0000256" key="6">
    <source>
        <dbReference type="RuleBase" id="RU003797"/>
    </source>
</evidence>
<dbReference type="InterPro" id="IPR025657">
    <property type="entry name" value="RadC_JAB"/>
</dbReference>
<proteinExistence type="inferred from homology"/>
<feature type="domain" description="MPN" evidence="7">
    <location>
        <begin position="107"/>
        <end position="228"/>
    </location>
</feature>
<evidence type="ECO:0000259" key="7">
    <source>
        <dbReference type="PROSITE" id="PS50249"/>
    </source>
</evidence>
<dbReference type="InterPro" id="IPR001405">
    <property type="entry name" value="UPF0758"/>
</dbReference>
<evidence type="ECO:0000256" key="4">
    <source>
        <dbReference type="ARBA" id="ARBA00022833"/>
    </source>
</evidence>
<accession>A0A845DDF7</accession>
<dbReference type="SUPFAM" id="SSF102712">
    <property type="entry name" value="JAB1/MPN domain"/>
    <property type="match status" value="1"/>
</dbReference>
<name>A0A845DDF7_9BACT</name>
<dbReference type="PANTHER" id="PTHR30471">
    <property type="entry name" value="DNA REPAIR PROTEIN RADC"/>
    <property type="match status" value="1"/>
</dbReference>
<evidence type="ECO:0000256" key="3">
    <source>
        <dbReference type="ARBA" id="ARBA00022801"/>
    </source>
</evidence>
<evidence type="ECO:0000256" key="1">
    <source>
        <dbReference type="ARBA" id="ARBA00022670"/>
    </source>
</evidence>
<dbReference type="Proteomes" id="UP000449092">
    <property type="component" value="Unassembled WGS sequence"/>
</dbReference>
<keyword evidence="1" id="KW-0645">Protease</keyword>
<dbReference type="Gene3D" id="3.40.140.10">
    <property type="entry name" value="Cytidine Deaminase, domain 2"/>
    <property type="match status" value="1"/>
</dbReference>
<dbReference type="NCBIfam" id="TIGR00608">
    <property type="entry name" value="radc"/>
    <property type="match status" value="1"/>
</dbReference>
<dbReference type="Pfam" id="PF20582">
    <property type="entry name" value="UPF0758_N"/>
    <property type="match status" value="1"/>
</dbReference>
<dbReference type="PROSITE" id="PS50249">
    <property type="entry name" value="MPN"/>
    <property type="match status" value="1"/>
</dbReference>
<organism evidence="8 9">
    <name type="scientific">Candidatus Spechtbacteria bacterium SB0662_bin_43</name>
    <dbReference type="NCBI Taxonomy" id="2604897"/>
    <lineage>
        <taxon>Bacteria</taxon>
        <taxon>Candidatus Spechtiibacteriota</taxon>
    </lineage>
</organism>
<comment type="similarity">
    <text evidence="6">Belongs to the UPF0758 family.</text>
</comment>
<dbReference type="InterPro" id="IPR020891">
    <property type="entry name" value="UPF0758_CS"/>
</dbReference>
<evidence type="ECO:0000256" key="5">
    <source>
        <dbReference type="ARBA" id="ARBA00023049"/>
    </source>
</evidence>
<keyword evidence="5" id="KW-0482">Metalloprotease</keyword>
<dbReference type="GO" id="GO:0006508">
    <property type="term" value="P:proteolysis"/>
    <property type="evidence" value="ECO:0007669"/>
    <property type="project" value="UniProtKB-KW"/>
</dbReference>
<evidence type="ECO:0000313" key="9">
    <source>
        <dbReference type="Proteomes" id="UP000449092"/>
    </source>
</evidence>
<dbReference type="NCBIfam" id="NF000642">
    <property type="entry name" value="PRK00024.1"/>
    <property type="match status" value="1"/>
</dbReference>
<evidence type="ECO:0000313" key="8">
    <source>
        <dbReference type="EMBL" id="MYE37931.1"/>
    </source>
</evidence>
<comment type="caution">
    <text evidence="8">The sequence shown here is derived from an EMBL/GenBank/DDBJ whole genome shotgun (WGS) entry which is preliminary data.</text>
</comment>
<keyword evidence="3" id="KW-0378">Hydrolase</keyword>
<keyword evidence="4" id="KW-0862">Zinc</keyword>
<protein>
    <submittedName>
        <fullName evidence="8">JAB domain-containing protein</fullName>
    </submittedName>
</protein>
<dbReference type="AlphaFoldDB" id="A0A845DDF7"/>
<gene>
    <name evidence="8" type="ORF">F4X82_00200</name>
</gene>
<reference evidence="8 9" key="1">
    <citation type="submission" date="2019-09" db="EMBL/GenBank/DDBJ databases">
        <title>Characterisation of the sponge microbiome using genome-centric metagenomics.</title>
        <authorList>
            <person name="Engelberts J.P."/>
            <person name="Robbins S.J."/>
            <person name="De Goeij J.M."/>
            <person name="Aranda M."/>
            <person name="Bell S.C."/>
            <person name="Webster N.S."/>
        </authorList>
    </citation>
    <scope>NUCLEOTIDE SEQUENCE [LARGE SCALE GENOMIC DNA]</scope>
    <source>
        <strain evidence="8">SB0662_bin_43</strain>
    </source>
</reference>
<dbReference type="InterPro" id="IPR046778">
    <property type="entry name" value="UPF0758_N"/>
</dbReference>
<dbReference type="PROSITE" id="PS01302">
    <property type="entry name" value="UPF0758"/>
    <property type="match status" value="1"/>
</dbReference>
<keyword evidence="2" id="KW-0479">Metal-binding</keyword>
<dbReference type="EMBL" id="VXOY01000003">
    <property type="protein sequence ID" value="MYE37931.1"/>
    <property type="molecule type" value="Genomic_DNA"/>
</dbReference>